<keyword evidence="1" id="KW-0175">Coiled coil</keyword>
<comment type="caution">
    <text evidence="4">The sequence shown here is derived from an EMBL/GenBank/DDBJ whole genome shotgun (WGS) entry which is preliminary data.</text>
</comment>
<dbReference type="PANTHER" id="PTHR40278:SF1">
    <property type="entry name" value="DNA UTILIZATION PROTEIN HOFN"/>
    <property type="match status" value="1"/>
</dbReference>
<name>A0A7V3NUR9_UNCW3</name>
<protein>
    <recommendedName>
        <fullName evidence="3">SHS2 domain-containing protein</fullName>
    </recommendedName>
</protein>
<gene>
    <name evidence="4" type="ORF">ENV38_01340</name>
</gene>
<feature type="domain" description="SHS2" evidence="3">
    <location>
        <begin position="17"/>
        <end position="183"/>
    </location>
</feature>
<dbReference type="EMBL" id="DTGD01000056">
    <property type="protein sequence ID" value="HGB35534.1"/>
    <property type="molecule type" value="Genomic_DNA"/>
</dbReference>
<dbReference type="InterPro" id="IPR007813">
    <property type="entry name" value="PilN"/>
</dbReference>
<dbReference type="GO" id="GO:0051301">
    <property type="term" value="P:cell division"/>
    <property type="evidence" value="ECO:0007669"/>
    <property type="project" value="InterPro"/>
</dbReference>
<dbReference type="Pfam" id="PF05137">
    <property type="entry name" value="PilN"/>
    <property type="match status" value="1"/>
</dbReference>
<keyword evidence="2" id="KW-0812">Transmembrane</keyword>
<dbReference type="InterPro" id="IPR005883">
    <property type="entry name" value="PilM"/>
</dbReference>
<evidence type="ECO:0000313" key="4">
    <source>
        <dbReference type="EMBL" id="HGB35534.1"/>
    </source>
</evidence>
<dbReference type="Gene3D" id="3.30.420.40">
    <property type="match status" value="2"/>
</dbReference>
<dbReference type="InterPro" id="IPR043129">
    <property type="entry name" value="ATPase_NBD"/>
</dbReference>
<evidence type="ECO:0000259" key="3">
    <source>
        <dbReference type="SMART" id="SM00842"/>
    </source>
</evidence>
<evidence type="ECO:0000256" key="2">
    <source>
        <dbReference type="SAM" id="Phobius"/>
    </source>
</evidence>
<organism evidence="4">
    <name type="scientific">candidate division WOR-3 bacterium</name>
    <dbReference type="NCBI Taxonomy" id="2052148"/>
    <lineage>
        <taxon>Bacteria</taxon>
        <taxon>Bacteria division WOR-3</taxon>
    </lineage>
</organism>
<dbReference type="InterPro" id="IPR052534">
    <property type="entry name" value="Extracell_DNA_Util/SecSys_Comp"/>
</dbReference>
<accession>A0A7V3NUR9</accession>
<dbReference type="Gene3D" id="3.30.1490.300">
    <property type="match status" value="1"/>
</dbReference>
<feature type="transmembrane region" description="Helical" evidence="2">
    <location>
        <begin position="376"/>
        <end position="400"/>
    </location>
</feature>
<dbReference type="Pfam" id="PF11104">
    <property type="entry name" value="PilM_2"/>
    <property type="match status" value="1"/>
</dbReference>
<evidence type="ECO:0000256" key="1">
    <source>
        <dbReference type="SAM" id="Coils"/>
    </source>
</evidence>
<dbReference type="AlphaFoldDB" id="A0A7V3NUR9"/>
<feature type="coiled-coil region" evidence="1">
    <location>
        <begin position="405"/>
        <end position="449"/>
    </location>
</feature>
<dbReference type="PANTHER" id="PTHR40278">
    <property type="entry name" value="DNA UTILIZATION PROTEIN HOFN"/>
    <property type="match status" value="1"/>
</dbReference>
<proteinExistence type="predicted"/>
<dbReference type="SUPFAM" id="SSF53067">
    <property type="entry name" value="Actin-like ATPase domain"/>
    <property type="match status" value="1"/>
</dbReference>
<reference evidence="4" key="1">
    <citation type="journal article" date="2020" name="mSystems">
        <title>Genome- and Community-Level Interaction Insights into Carbon Utilization and Element Cycling Functions of Hydrothermarchaeota in Hydrothermal Sediment.</title>
        <authorList>
            <person name="Zhou Z."/>
            <person name="Liu Y."/>
            <person name="Xu W."/>
            <person name="Pan J."/>
            <person name="Luo Z.H."/>
            <person name="Li M."/>
        </authorList>
    </citation>
    <scope>NUCLEOTIDE SEQUENCE [LARGE SCALE GENOMIC DNA]</scope>
    <source>
        <strain evidence="4">SpSt-754</strain>
    </source>
</reference>
<dbReference type="InterPro" id="IPR003494">
    <property type="entry name" value="SHS2_FtsA"/>
</dbReference>
<keyword evidence="2" id="KW-0472">Membrane</keyword>
<dbReference type="CDD" id="cd24049">
    <property type="entry name" value="ASKHA_NBD_PilM"/>
    <property type="match status" value="1"/>
</dbReference>
<keyword evidence="2" id="KW-1133">Transmembrane helix</keyword>
<sequence length="536" mass="59276">MMALLGKIGKGKVKGPIVVLDIGSRYVKAALFDRVKKDIVLKAYALEKVPPDVILGKDIIDRQVLIDKIRDAYAKLGTDSTNVVVSIAGGEVKSKAMVIPYYKKKEKLAEAVDWKIKEELHVDPTEIVRDYEILGVSQIAESVDILVGTAKLSFIYDILDIVRAASLEPTLVTTDLISLFRVIEALDLKNLSGDNLFLHVGYEVTLLIHIKDGQIQQMVEIPTGIKSYVDNLSRFFDLRVEEAEETALNGPTAAIEKSAFDDTMDSLHDRFLSPEKYVPALAEGSKKFNIYVSGGGSKLYGLANFIKTKYGVDIKYLDITGLFAIEEGVKGLKDNAPLLTIVIGNALHFYKKDHKVNLLPTEAGMEAVPVVEEVSLLPHLVGALFVWLLLVIGILALSVGTTRRISGLKKQITQLQAEEVELQRKADEIRGFKQQIEDARRKLDLIAQLQQGRTKYVQLLDEINRVIPSGCWLEALGRNGDYLNITGGALSNIRISQFMSNLRNSPIVDSVNLLSIEVAGGQEEKYASFQLSVKLK</sequence>
<dbReference type="SMART" id="SM00842">
    <property type="entry name" value="FtsA"/>
    <property type="match status" value="1"/>
</dbReference>